<sequence>MQKVKRKAGDGDSESAKKKKVQFTKDGEKNTDSVEKKNNKFADKPKKSFNKDGAKNAKPFNKNNNFKGKGKPDFSKGKPNFKGKPDAFKGKEGYKGKSDNFKGKEGFKGKFSKDKDSKDFKGKGAKFSKDQAPLEKPKWSEMKKEKKELRLVRRKAKATAEVFEISHKAKLLAAQIQRKVVKDEFRQNACKELHGLMKGQYKSIALTHDLSRVIQVLLKHGPEAIKTEITEELLDLMVPMAQSKYAHHSVKRILKYGTDFIRHEVLKKFMGHIVSLATHSVSAPVLDYAYGEFATNKEKLHMQQEFYGDIYKNSKDDSVKTLTDTYKGSPEMKAAILSSCKANIQKILDKNLHDGELLHSVLYNYMRECSAEERAELVGTLSPLLVPLSNSLPGVNAACLCVWQGTNKDKKTILKVVKEHAVPLSTHKTGYRLLLAIFDAVDDTVLVRKAIVAPIVAALKDIAKDHWGKMTIHWLVKPNDAAAFHPSLVKFLKEGAKSGTSKKDAELRVSELREAVLPALKKEIQEDPEFWLKDPSITLLTTAILSIESSQELLTSLAQAICRPDWRVSKDGTEAAAVEDAGMHMCLKKLAALDKERQDCSLGDAVAEHLSDETLKVWLPTNRGCFFLLKLIENNNDKVAKKLIKKIKQQVSLLKQQTSAGAKLLLQSVEKK</sequence>
<feature type="compositionally biased region" description="Basic and acidic residues" evidence="3">
    <location>
        <begin position="83"/>
        <end position="136"/>
    </location>
</feature>
<dbReference type="SMART" id="SM00025">
    <property type="entry name" value="Pumilio"/>
    <property type="match status" value="4"/>
</dbReference>
<feature type="compositionally biased region" description="Basic and acidic residues" evidence="3">
    <location>
        <begin position="7"/>
        <end position="16"/>
    </location>
</feature>
<dbReference type="InterPro" id="IPR033133">
    <property type="entry name" value="PUM-HD"/>
</dbReference>
<dbReference type="PANTHER" id="PTHR13389">
    <property type="entry name" value="PUMILIO HOMOLOG 3"/>
    <property type="match status" value="1"/>
</dbReference>
<dbReference type="Pfam" id="PF08144">
    <property type="entry name" value="CPL"/>
    <property type="match status" value="1"/>
</dbReference>
<feature type="compositionally biased region" description="Low complexity" evidence="3">
    <location>
        <begin position="56"/>
        <end position="67"/>
    </location>
</feature>
<comment type="caution">
    <text evidence="5">The sequence shown here is derived from an EMBL/GenBank/DDBJ whole genome shotgun (WGS) entry which is preliminary data.</text>
</comment>
<dbReference type="Proteomes" id="UP000823941">
    <property type="component" value="Chromosome 17"/>
</dbReference>
<keyword evidence="2" id="KW-0694">RNA-binding</keyword>
<evidence type="ECO:0000313" key="6">
    <source>
        <dbReference type="Proteomes" id="UP000823941"/>
    </source>
</evidence>
<dbReference type="PROSITE" id="PS50303">
    <property type="entry name" value="PUM_HD"/>
    <property type="match status" value="1"/>
</dbReference>
<evidence type="ECO:0000256" key="1">
    <source>
        <dbReference type="ARBA" id="ARBA00022737"/>
    </source>
</evidence>
<dbReference type="InterPro" id="IPR016024">
    <property type="entry name" value="ARM-type_fold"/>
</dbReference>
<dbReference type="PANTHER" id="PTHR13389:SF0">
    <property type="entry name" value="PUMILIO HOMOLOG 3"/>
    <property type="match status" value="1"/>
</dbReference>
<feature type="region of interest" description="Disordered" evidence="3">
    <location>
        <begin position="1"/>
        <end position="136"/>
    </location>
</feature>
<evidence type="ECO:0000313" key="5">
    <source>
        <dbReference type="EMBL" id="KAG7303007.1"/>
    </source>
</evidence>
<evidence type="ECO:0000259" key="4">
    <source>
        <dbReference type="PROSITE" id="PS50303"/>
    </source>
</evidence>
<dbReference type="InterPro" id="IPR012959">
    <property type="entry name" value="CPL_dom"/>
</dbReference>
<dbReference type="InterPro" id="IPR040059">
    <property type="entry name" value="PUM3"/>
</dbReference>
<proteinExistence type="predicted"/>
<feature type="compositionally biased region" description="Basic and acidic residues" evidence="3">
    <location>
        <begin position="23"/>
        <end position="55"/>
    </location>
</feature>
<protein>
    <recommendedName>
        <fullName evidence="4">PUM-HD domain-containing protein</fullName>
    </recommendedName>
</protein>
<organism evidence="5 6">
    <name type="scientific">Plutella xylostella</name>
    <name type="common">Diamondback moth</name>
    <name type="synonym">Plutella maculipennis</name>
    <dbReference type="NCBI Taxonomy" id="51655"/>
    <lineage>
        <taxon>Eukaryota</taxon>
        <taxon>Metazoa</taxon>
        <taxon>Ecdysozoa</taxon>
        <taxon>Arthropoda</taxon>
        <taxon>Hexapoda</taxon>
        <taxon>Insecta</taxon>
        <taxon>Pterygota</taxon>
        <taxon>Neoptera</taxon>
        <taxon>Endopterygota</taxon>
        <taxon>Lepidoptera</taxon>
        <taxon>Glossata</taxon>
        <taxon>Ditrysia</taxon>
        <taxon>Yponomeutoidea</taxon>
        <taxon>Plutellidae</taxon>
        <taxon>Plutella</taxon>
    </lineage>
</organism>
<reference evidence="5 6" key="1">
    <citation type="submission" date="2021-06" db="EMBL/GenBank/DDBJ databases">
        <title>A haploid diamondback moth (Plutella xylostella L.) genome assembly resolves 31 chromosomes and identifies a diamide resistance mutation.</title>
        <authorList>
            <person name="Ward C.M."/>
            <person name="Perry K.D."/>
            <person name="Baker G."/>
            <person name="Powis K."/>
            <person name="Heckel D.G."/>
            <person name="Baxter S.W."/>
        </authorList>
    </citation>
    <scope>NUCLEOTIDE SEQUENCE [LARGE SCALE GENOMIC DNA]</scope>
    <source>
        <strain evidence="5 6">LV</strain>
        <tissue evidence="5">Single pupa</tissue>
    </source>
</reference>
<feature type="domain" description="PUM-HD" evidence="4">
    <location>
        <begin position="172"/>
        <end position="516"/>
    </location>
</feature>
<accession>A0ABQ7QCQ8</accession>
<dbReference type="Gene3D" id="1.25.10.10">
    <property type="entry name" value="Leucine-rich Repeat Variant"/>
    <property type="match status" value="2"/>
</dbReference>
<dbReference type="SUPFAM" id="SSF48371">
    <property type="entry name" value="ARM repeat"/>
    <property type="match status" value="1"/>
</dbReference>
<gene>
    <name evidence="5" type="ORF">JYU34_013015</name>
</gene>
<dbReference type="EMBL" id="JAHIBW010000017">
    <property type="protein sequence ID" value="KAG7303007.1"/>
    <property type="molecule type" value="Genomic_DNA"/>
</dbReference>
<keyword evidence="1" id="KW-0677">Repeat</keyword>
<dbReference type="InterPro" id="IPR001313">
    <property type="entry name" value="Pumilio_RNA-bd_rpt"/>
</dbReference>
<keyword evidence="6" id="KW-1185">Reference proteome</keyword>
<dbReference type="InterPro" id="IPR011989">
    <property type="entry name" value="ARM-like"/>
</dbReference>
<name>A0ABQ7QCQ8_PLUXY</name>
<evidence type="ECO:0000256" key="3">
    <source>
        <dbReference type="SAM" id="MobiDB-lite"/>
    </source>
</evidence>
<evidence type="ECO:0000256" key="2">
    <source>
        <dbReference type="ARBA" id="ARBA00022884"/>
    </source>
</evidence>